<feature type="chain" id="PRO_5040901256" description="Death domain-containing protein" evidence="1">
    <location>
        <begin position="24"/>
        <end position="215"/>
    </location>
</feature>
<dbReference type="EMBL" id="MU826826">
    <property type="protein sequence ID" value="KAJ7375320.1"/>
    <property type="molecule type" value="Genomic_DNA"/>
</dbReference>
<gene>
    <name evidence="3" type="ORF">OS493_002071</name>
</gene>
<proteinExistence type="predicted"/>
<keyword evidence="1" id="KW-0732">Signal</keyword>
<dbReference type="CDD" id="cd01670">
    <property type="entry name" value="Death"/>
    <property type="match status" value="1"/>
</dbReference>
<feature type="signal peptide" evidence="1">
    <location>
        <begin position="1"/>
        <end position="23"/>
    </location>
</feature>
<dbReference type="Proteomes" id="UP001163046">
    <property type="component" value="Unassembled WGS sequence"/>
</dbReference>
<dbReference type="GO" id="GO:0007165">
    <property type="term" value="P:signal transduction"/>
    <property type="evidence" value="ECO:0007669"/>
    <property type="project" value="InterPro"/>
</dbReference>
<dbReference type="SUPFAM" id="SSF47986">
    <property type="entry name" value="DEATH domain"/>
    <property type="match status" value="1"/>
</dbReference>
<dbReference type="InterPro" id="IPR011029">
    <property type="entry name" value="DEATH-like_dom_sf"/>
</dbReference>
<accession>A0A9W9Z5H3</accession>
<organism evidence="3 4">
    <name type="scientific">Desmophyllum pertusum</name>
    <dbReference type="NCBI Taxonomy" id="174260"/>
    <lineage>
        <taxon>Eukaryota</taxon>
        <taxon>Metazoa</taxon>
        <taxon>Cnidaria</taxon>
        <taxon>Anthozoa</taxon>
        <taxon>Hexacorallia</taxon>
        <taxon>Scleractinia</taxon>
        <taxon>Caryophylliina</taxon>
        <taxon>Caryophylliidae</taxon>
        <taxon>Desmophyllum</taxon>
    </lineage>
</organism>
<sequence>MLSNFVKLNLAFLVLCTVATVHGKKESAKDEQKTNEKQDDVKGDGEQALVLPVGLSSVFNCRRAIQVIVVNSTTKKVCHLRKHHIGNHNQIKKDQTGPLLPEALDVRTIPFRQRRDVTIDLSGRDEWKPFAERLGLTPKEIRYLEKRVLNPCDAALAHSRNQGYISSVGDLYDALVDCELPLIADLLLKKRKSESQARIDEVTVSANLSDIVVVN</sequence>
<dbReference type="InterPro" id="IPR000488">
    <property type="entry name" value="Death_dom"/>
</dbReference>
<dbReference type="Gene3D" id="1.10.533.10">
    <property type="entry name" value="Death Domain, Fas"/>
    <property type="match status" value="1"/>
</dbReference>
<evidence type="ECO:0000313" key="3">
    <source>
        <dbReference type="EMBL" id="KAJ7375320.1"/>
    </source>
</evidence>
<protein>
    <recommendedName>
        <fullName evidence="2">Death domain-containing protein</fullName>
    </recommendedName>
</protein>
<dbReference type="AlphaFoldDB" id="A0A9W9Z5H3"/>
<keyword evidence="4" id="KW-1185">Reference proteome</keyword>
<dbReference type="Pfam" id="PF00531">
    <property type="entry name" value="Death"/>
    <property type="match status" value="1"/>
</dbReference>
<name>A0A9W9Z5H3_9CNID</name>
<evidence type="ECO:0000259" key="2">
    <source>
        <dbReference type="Pfam" id="PF00531"/>
    </source>
</evidence>
<feature type="domain" description="Death" evidence="2">
    <location>
        <begin position="125"/>
        <end position="188"/>
    </location>
</feature>
<evidence type="ECO:0000256" key="1">
    <source>
        <dbReference type="SAM" id="SignalP"/>
    </source>
</evidence>
<comment type="caution">
    <text evidence="3">The sequence shown here is derived from an EMBL/GenBank/DDBJ whole genome shotgun (WGS) entry which is preliminary data.</text>
</comment>
<reference evidence="3" key="1">
    <citation type="submission" date="2023-01" db="EMBL/GenBank/DDBJ databases">
        <title>Genome assembly of the deep-sea coral Lophelia pertusa.</title>
        <authorList>
            <person name="Herrera S."/>
            <person name="Cordes E."/>
        </authorList>
    </citation>
    <scope>NUCLEOTIDE SEQUENCE</scope>
    <source>
        <strain evidence="3">USNM1676648</strain>
        <tissue evidence="3">Polyp</tissue>
    </source>
</reference>
<evidence type="ECO:0000313" key="4">
    <source>
        <dbReference type="Proteomes" id="UP001163046"/>
    </source>
</evidence>